<evidence type="ECO:0000313" key="9">
    <source>
        <dbReference type="Proteomes" id="UP001204000"/>
    </source>
</evidence>
<evidence type="ECO:0000256" key="1">
    <source>
        <dbReference type="ARBA" id="ARBA00004651"/>
    </source>
</evidence>
<keyword evidence="5 6" id="KW-0472">Membrane</keyword>
<keyword evidence="2" id="KW-1003">Cell membrane</keyword>
<dbReference type="PANTHER" id="PTHR36115:SF6">
    <property type="entry name" value="PROLINE-RICH ANTIGEN HOMOLOG"/>
    <property type="match status" value="1"/>
</dbReference>
<sequence>MANTGGSWRDGPELPNQFTGEDAIPAYPGQFLGMPQEGPGSQASVARRMGAVAIDWLICLAAATMITLNTDAFGDRATLTYLLWLALGILSGWLFARTPGMAVLGMGVARIDAEAPVGFWRAAVRTLLTGFILPAALVDADGRGMHDRATNTTVIRA</sequence>
<feature type="domain" description="RDD" evidence="7">
    <location>
        <begin position="43"/>
        <end position="150"/>
    </location>
</feature>
<feature type="transmembrane region" description="Helical" evidence="6">
    <location>
        <begin position="49"/>
        <end position="67"/>
    </location>
</feature>
<evidence type="ECO:0000256" key="2">
    <source>
        <dbReference type="ARBA" id="ARBA00022475"/>
    </source>
</evidence>
<dbReference type="InterPro" id="IPR016795">
    <property type="entry name" value="UCP021697"/>
</dbReference>
<protein>
    <submittedName>
        <fullName evidence="8">RDD family protein</fullName>
    </submittedName>
</protein>
<keyword evidence="4 6" id="KW-1133">Transmembrane helix</keyword>
<dbReference type="PIRSF" id="PIRSF021697">
    <property type="entry name" value="UCP021697"/>
    <property type="match status" value="1"/>
</dbReference>
<dbReference type="RefSeq" id="WP_253575473.1">
    <property type="nucleotide sequence ID" value="NZ_JAMFTQ010000001.1"/>
</dbReference>
<dbReference type="InterPro" id="IPR051791">
    <property type="entry name" value="Pra-immunoreactive"/>
</dbReference>
<evidence type="ECO:0000313" key="8">
    <source>
        <dbReference type="EMBL" id="MCP1386764.1"/>
    </source>
</evidence>
<evidence type="ECO:0000256" key="6">
    <source>
        <dbReference type="SAM" id="Phobius"/>
    </source>
</evidence>
<comment type="caution">
    <text evidence="8">The sequence shown here is derived from an EMBL/GenBank/DDBJ whole genome shotgun (WGS) entry which is preliminary data.</text>
</comment>
<feature type="transmembrane region" description="Helical" evidence="6">
    <location>
        <begin position="79"/>
        <end position="96"/>
    </location>
</feature>
<evidence type="ECO:0000259" key="7">
    <source>
        <dbReference type="Pfam" id="PF06271"/>
    </source>
</evidence>
<proteinExistence type="predicted"/>
<reference evidence="8" key="1">
    <citation type="submission" date="2022-05" db="EMBL/GenBank/DDBJ databases">
        <title>Corynebacterium sp. TA-R-1 sp. nov., isolated from human feces.</title>
        <authorList>
            <person name="Shamsuzzaman M."/>
            <person name="Dahal R.H."/>
        </authorList>
    </citation>
    <scope>NUCLEOTIDE SEQUENCE</scope>
    <source>
        <strain evidence="8">TA-R-1</strain>
    </source>
</reference>
<dbReference type="InterPro" id="IPR010432">
    <property type="entry name" value="RDD"/>
</dbReference>
<accession>A0ABT1FYE4</accession>
<dbReference type="EMBL" id="JAMFTQ010000001">
    <property type="protein sequence ID" value="MCP1386764.1"/>
    <property type="molecule type" value="Genomic_DNA"/>
</dbReference>
<keyword evidence="9" id="KW-1185">Reference proteome</keyword>
<comment type="subcellular location">
    <subcellularLocation>
        <location evidence="1">Cell membrane</location>
        <topology evidence="1">Multi-pass membrane protein</topology>
    </subcellularLocation>
</comment>
<dbReference type="Proteomes" id="UP001204000">
    <property type="component" value="Unassembled WGS sequence"/>
</dbReference>
<keyword evidence="3 6" id="KW-0812">Transmembrane</keyword>
<gene>
    <name evidence="8" type="ORF">M5J20_00915</name>
</gene>
<evidence type="ECO:0000256" key="4">
    <source>
        <dbReference type="ARBA" id="ARBA00022989"/>
    </source>
</evidence>
<evidence type="ECO:0000256" key="5">
    <source>
        <dbReference type="ARBA" id="ARBA00023136"/>
    </source>
</evidence>
<organism evidence="8 9">
    <name type="scientific">Corynebacterium stercoris</name>
    <dbReference type="NCBI Taxonomy" id="2943490"/>
    <lineage>
        <taxon>Bacteria</taxon>
        <taxon>Bacillati</taxon>
        <taxon>Actinomycetota</taxon>
        <taxon>Actinomycetes</taxon>
        <taxon>Mycobacteriales</taxon>
        <taxon>Corynebacteriaceae</taxon>
        <taxon>Corynebacterium</taxon>
    </lineage>
</organism>
<dbReference type="Pfam" id="PF06271">
    <property type="entry name" value="RDD"/>
    <property type="match status" value="1"/>
</dbReference>
<dbReference type="PANTHER" id="PTHR36115">
    <property type="entry name" value="PROLINE-RICH ANTIGEN HOMOLOG-RELATED"/>
    <property type="match status" value="1"/>
</dbReference>
<evidence type="ECO:0000256" key="3">
    <source>
        <dbReference type="ARBA" id="ARBA00022692"/>
    </source>
</evidence>
<name>A0ABT1FYE4_9CORY</name>